<proteinExistence type="predicted"/>
<dbReference type="GO" id="GO:0008081">
    <property type="term" value="F:phosphoric diester hydrolase activity"/>
    <property type="evidence" value="ECO:0007669"/>
    <property type="project" value="InterPro"/>
</dbReference>
<gene>
    <name evidence="2" type="ORF">B0T25DRAFT_579030</name>
</gene>
<feature type="non-terminal residue" evidence="2">
    <location>
        <position position="1"/>
    </location>
</feature>
<feature type="domain" description="Phosphatidylinositol-specific phospholipase C X" evidence="1">
    <location>
        <begin position="2"/>
        <end position="25"/>
    </location>
</feature>
<dbReference type="InterPro" id="IPR000909">
    <property type="entry name" value="PLipase_C_PInositol-sp_X_dom"/>
</dbReference>
<dbReference type="SUPFAM" id="SSF51695">
    <property type="entry name" value="PLC-like phosphodiesterases"/>
    <property type="match status" value="1"/>
</dbReference>
<dbReference type="GO" id="GO:0006629">
    <property type="term" value="P:lipid metabolic process"/>
    <property type="evidence" value="ECO:0007669"/>
    <property type="project" value="InterPro"/>
</dbReference>
<dbReference type="Gene3D" id="3.20.20.190">
    <property type="entry name" value="Phosphatidylinositol (PI) phosphodiesterase"/>
    <property type="match status" value="1"/>
</dbReference>
<dbReference type="InterPro" id="IPR017946">
    <property type="entry name" value="PLC-like_Pdiesterase_TIM-brl"/>
</dbReference>
<reference evidence="2" key="2">
    <citation type="submission" date="2023-06" db="EMBL/GenBank/DDBJ databases">
        <authorList>
            <consortium name="Lawrence Berkeley National Laboratory"/>
            <person name="Haridas S."/>
            <person name="Hensen N."/>
            <person name="Bonometti L."/>
            <person name="Westerberg I."/>
            <person name="Brannstrom I.O."/>
            <person name="Guillou S."/>
            <person name="Cros-Aarteil S."/>
            <person name="Calhoun S."/>
            <person name="Kuo A."/>
            <person name="Mondo S."/>
            <person name="Pangilinan J."/>
            <person name="Riley R."/>
            <person name="Labutti K."/>
            <person name="Andreopoulos B."/>
            <person name="Lipzen A."/>
            <person name="Chen C."/>
            <person name="Yanf M."/>
            <person name="Daum C."/>
            <person name="Ng V."/>
            <person name="Clum A."/>
            <person name="Steindorff A."/>
            <person name="Ohm R."/>
            <person name="Martin F."/>
            <person name="Silar P."/>
            <person name="Natvig D."/>
            <person name="Lalanne C."/>
            <person name="Gautier V."/>
            <person name="Ament-Velasquez S.L."/>
            <person name="Kruys A."/>
            <person name="Hutchinson M.I."/>
            <person name="Powell A.J."/>
            <person name="Barry K."/>
            <person name="Miller A.N."/>
            <person name="Grigoriev I.V."/>
            <person name="Debuchy R."/>
            <person name="Gladieux P."/>
            <person name="Thoren M.H."/>
            <person name="Johannesson H."/>
        </authorList>
    </citation>
    <scope>NUCLEOTIDE SEQUENCE</scope>
    <source>
        <strain evidence="2">CBS 955.72</strain>
    </source>
</reference>
<keyword evidence="3" id="KW-1185">Reference proteome</keyword>
<reference evidence="2" key="1">
    <citation type="journal article" date="2023" name="Mol. Phylogenet. Evol.">
        <title>Genome-scale phylogeny and comparative genomics of the fungal order Sordariales.</title>
        <authorList>
            <person name="Hensen N."/>
            <person name="Bonometti L."/>
            <person name="Westerberg I."/>
            <person name="Brannstrom I.O."/>
            <person name="Guillou S."/>
            <person name="Cros-Aarteil S."/>
            <person name="Calhoun S."/>
            <person name="Haridas S."/>
            <person name="Kuo A."/>
            <person name="Mondo S."/>
            <person name="Pangilinan J."/>
            <person name="Riley R."/>
            <person name="LaButti K."/>
            <person name="Andreopoulos B."/>
            <person name="Lipzen A."/>
            <person name="Chen C."/>
            <person name="Yan M."/>
            <person name="Daum C."/>
            <person name="Ng V."/>
            <person name="Clum A."/>
            <person name="Steindorff A."/>
            <person name="Ohm R.A."/>
            <person name="Martin F."/>
            <person name="Silar P."/>
            <person name="Natvig D.O."/>
            <person name="Lalanne C."/>
            <person name="Gautier V."/>
            <person name="Ament-Velasquez S.L."/>
            <person name="Kruys A."/>
            <person name="Hutchinson M.I."/>
            <person name="Powell A.J."/>
            <person name="Barry K."/>
            <person name="Miller A.N."/>
            <person name="Grigoriev I.V."/>
            <person name="Debuchy R."/>
            <person name="Gladieux P."/>
            <person name="Hiltunen Thoren M."/>
            <person name="Johannesson H."/>
        </authorList>
    </citation>
    <scope>NUCLEOTIDE SEQUENCE</scope>
    <source>
        <strain evidence="2">CBS 955.72</strain>
    </source>
</reference>
<evidence type="ECO:0000259" key="1">
    <source>
        <dbReference type="Pfam" id="PF00388"/>
    </source>
</evidence>
<dbReference type="PROSITE" id="PS50007">
    <property type="entry name" value="PIPLC_X_DOMAIN"/>
    <property type="match status" value="1"/>
</dbReference>
<dbReference type="Proteomes" id="UP001275084">
    <property type="component" value="Unassembled WGS sequence"/>
</dbReference>
<evidence type="ECO:0000313" key="3">
    <source>
        <dbReference type="Proteomes" id="UP001275084"/>
    </source>
</evidence>
<evidence type="ECO:0000313" key="2">
    <source>
        <dbReference type="EMBL" id="KAK3356876.1"/>
    </source>
</evidence>
<name>A0AAJ0MFM6_9PEZI</name>
<dbReference type="EMBL" id="JAUIQD010000003">
    <property type="protein sequence ID" value="KAK3356876.1"/>
    <property type="molecule type" value="Genomic_DNA"/>
</dbReference>
<comment type="caution">
    <text evidence="2">The sequence shown here is derived from an EMBL/GenBank/DDBJ whole genome shotgun (WGS) entry which is preliminary data.</text>
</comment>
<dbReference type="Pfam" id="PF00388">
    <property type="entry name" value="PI-PLC-X"/>
    <property type="match status" value="1"/>
</dbReference>
<protein>
    <recommendedName>
        <fullName evidence="1">Phosphatidylinositol-specific phospholipase C X domain-containing protein</fullName>
    </recommendedName>
</protein>
<dbReference type="AlphaFoldDB" id="A0AAJ0MFM6"/>
<accession>A0AAJ0MFM6</accession>
<sequence>QAYAANLRRGCRYIEIDVWDGSSTQTRSRSASPGDVSASQTLTLGAEDKGLVDRFWKQSDTIIPGGNL</sequence>
<organism evidence="2 3">
    <name type="scientific">Lasiosphaeria hispida</name>
    <dbReference type="NCBI Taxonomy" id="260671"/>
    <lineage>
        <taxon>Eukaryota</taxon>
        <taxon>Fungi</taxon>
        <taxon>Dikarya</taxon>
        <taxon>Ascomycota</taxon>
        <taxon>Pezizomycotina</taxon>
        <taxon>Sordariomycetes</taxon>
        <taxon>Sordariomycetidae</taxon>
        <taxon>Sordariales</taxon>
        <taxon>Lasiosphaeriaceae</taxon>
        <taxon>Lasiosphaeria</taxon>
    </lineage>
</organism>